<dbReference type="Pfam" id="PF06985">
    <property type="entry name" value="HET"/>
    <property type="match status" value="1"/>
</dbReference>
<evidence type="ECO:0000313" key="3">
    <source>
        <dbReference type="Proteomes" id="UP000750711"/>
    </source>
</evidence>
<name>A0A9P8RPU6_9PEZI</name>
<reference evidence="2" key="1">
    <citation type="submission" date="2021-03" db="EMBL/GenBank/DDBJ databases">
        <title>Comparative genomics and phylogenomic investigation of the class Geoglossomycetes provide insights into ecological specialization and systematics.</title>
        <authorList>
            <person name="Melie T."/>
            <person name="Pirro S."/>
            <person name="Miller A.N."/>
            <person name="Quandt A."/>
        </authorList>
    </citation>
    <scope>NUCLEOTIDE SEQUENCE</scope>
    <source>
        <strain evidence="2">CAQ_001_2017</strain>
    </source>
</reference>
<dbReference type="EMBL" id="JAGHQM010000677">
    <property type="protein sequence ID" value="KAH0559041.1"/>
    <property type="molecule type" value="Genomic_DNA"/>
</dbReference>
<protein>
    <recommendedName>
        <fullName evidence="1">Heterokaryon incompatibility domain-containing protein</fullName>
    </recommendedName>
</protein>
<feature type="domain" description="Heterokaryon incompatibility" evidence="1">
    <location>
        <begin position="82"/>
        <end position="238"/>
    </location>
</feature>
<gene>
    <name evidence="2" type="ORF">GP486_004361</name>
</gene>
<comment type="caution">
    <text evidence="2">The sequence shown here is derived from an EMBL/GenBank/DDBJ whole genome shotgun (WGS) entry which is preliminary data.</text>
</comment>
<dbReference type="AlphaFoldDB" id="A0A9P8RPU6"/>
<feature type="non-terminal residue" evidence="2">
    <location>
        <position position="1"/>
    </location>
</feature>
<proteinExistence type="predicted"/>
<dbReference type="PANTHER" id="PTHR33112:SF16">
    <property type="entry name" value="HETEROKARYON INCOMPATIBILITY DOMAIN-CONTAINING PROTEIN"/>
    <property type="match status" value="1"/>
</dbReference>
<accession>A0A9P8RPU6</accession>
<dbReference type="InterPro" id="IPR010730">
    <property type="entry name" value="HET"/>
</dbReference>
<sequence length="589" mass="67250">IFTRFSNDIARFWESGVLEEEDSSTGSSINLELAKAWHDECKKNHPRCQLSSTSLPTRVIDIGEESSNPTLYETMTGESAEYVALSHCWGTDSPIEPGEEKRDSRRIELPPLHQWPQTFRDAVNVARAFAIRYLWIDNICIRQGDKGEDDWKVESLRMSDYFKNATFTIASTKAADGSEGCFSHRSPLLTRPCRIQLISETSSENISPLELWVCPNPTLKDFQGYDGPLSWRCWTLQEELLSRRILFFWKTQLAWTCLTSNASESYPDPTSIEQAPKDAVGFNFRLSMHVPIIPDDLAQRSPYYDFWCRLIESFTERNMTYQRDTLPAISALAITMNKSLAVPDRYVAGLWMRDLTVGLLWAVDRESKGRRPVPPGQKNYLHEGFSAPSWSWVSMSHCVVKFLRAKEILPGGWRNRYTATTDPQDYGPQILCVHINSSNTYGRVIDGTLRVRAKLSIIRINLHPSRRGNRLADFEHPNSNGLTWKLTMDYVNFIERRVLKRELITGDCELDGGDTSMLSSYVQGEQILAYFLPLLAYATDEGEWGRWVGLALVQRGEANEYTRIGRVAINLHSTAYILCDLPDQDISIR</sequence>
<dbReference type="PANTHER" id="PTHR33112">
    <property type="entry name" value="DOMAIN PROTEIN, PUTATIVE-RELATED"/>
    <property type="match status" value="1"/>
</dbReference>
<organism evidence="2 3">
    <name type="scientific">Trichoglossum hirsutum</name>
    <dbReference type="NCBI Taxonomy" id="265104"/>
    <lineage>
        <taxon>Eukaryota</taxon>
        <taxon>Fungi</taxon>
        <taxon>Dikarya</taxon>
        <taxon>Ascomycota</taxon>
        <taxon>Pezizomycotina</taxon>
        <taxon>Geoglossomycetes</taxon>
        <taxon>Geoglossales</taxon>
        <taxon>Geoglossaceae</taxon>
        <taxon>Trichoglossum</taxon>
    </lineage>
</organism>
<evidence type="ECO:0000259" key="1">
    <source>
        <dbReference type="Pfam" id="PF06985"/>
    </source>
</evidence>
<evidence type="ECO:0000313" key="2">
    <source>
        <dbReference type="EMBL" id="KAH0559041.1"/>
    </source>
</evidence>
<keyword evidence="3" id="KW-1185">Reference proteome</keyword>
<dbReference type="Proteomes" id="UP000750711">
    <property type="component" value="Unassembled WGS sequence"/>
</dbReference>